<dbReference type="SUPFAM" id="SSF47413">
    <property type="entry name" value="lambda repressor-like DNA-binding domains"/>
    <property type="match status" value="1"/>
</dbReference>
<dbReference type="InterPro" id="IPR010982">
    <property type="entry name" value="Lambda_DNA-bd_dom_sf"/>
</dbReference>
<dbReference type="Pfam" id="PF17765">
    <property type="entry name" value="MLTR_LBD"/>
    <property type="match status" value="1"/>
</dbReference>
<sequence>MLVGVNRNELAALLRRARERVRPEDVGLPAGSRRRVPGLRREEVAQLAGLSVEYIVRLEQGRGPHPSTQVLQALSRALRLPDPERDQLYVLADAAPPRPGQIQMTVRPGLLRLLDRLTDLPALVLSAKSDVLAWNPMAAALLGDLSRWPDRERNIIWQRFLGTGPGRVAMAPEEREAVKLTSVATLRTAMARYPEDLALLRLISGLRRGSAEFERLWGEGHTCDWRSLTTTVDHPDLGRLVLDCDTVSMPCADQSMIIYSATPGTPAAQALALLRVTESQDLAPTGASY</sequence>
<evidence type="ECO:0000313" key="2">
    <source>
        <dbReference type="EMBL" id="TDE99094.1"/>
    </source>
</evidence>
<dbReference type="InterPro" id="IPR041413">
    <property type="entry name" value="MLTR_LBD"/>
</dbReference>
<dbReference type="CDD" id="cd00093">
    <property type="entry name" value="HTH_XRE"/>
    <property type="match status" value="1"/>
</dbReference>
<dbReference type="PANTHER" id="PTHR35010">
    <property type="entry name" value="BLL4672 PROTEIN-RELATED"/>
    <property type="match status" value="1"/>
</dbReference>
<dbReference type="Proteomes" id="UP000504882">
    <property type="component" value="Unassembled WGS sequence"/>
</dbReference>
<dbReference type="SMART" id="SM00530">
    <property type="entry name" value="HTH_XRE"/>
    <property type="match status" value="1"/>
</dbReference>
<keyword evidence="3" id="KW-1185">Reference proteome</keyword>
<dbReference type="Gene3D" id="1.10.260.40">
    <property type="entry name" value="lambda repressor-like DNA-binding domains"/>
    <property type="match status" value="1"/>
</dbReference>
<dbReference type="InterPro" id="IPR001387">
    <property type="entry name" value="Cro/C1-type_HTH"/>
</dbReference>
<accession>A0ABY2E9B9</accession>
<evidence type="ECO:0000259" key="1">
    <source>
        <dbReference type="PROSITE" id="PS50943"/>
    </source>
</evidence>
<comment type="caution">
    <text evidence="2">The sequence shown here is derived from an EMBL/GenBank/DDBJ whole genome shotgun (WGS) entry which is preliminary data.</text>
</comment>
<proteinExistence type="predicted"/>
<dbReference type="Pfam" id="PF13560">
    <property type="entry name" value="HTH_31"/>
    <property type="match status" value="1"/>
</dbReference>
<reference evidence="2 3" key="1">
    <citation type="submission" date="2019-03" db="EMBL/GenBank/DDBJ databases">
        <title>Genomic features of bacteria from cold environments.</title>
        <authorList>
            <person name="Shen L."/>
        </authorList>
    </citation>
    <scope>NUCLEOTIDE SEQUENCE [LARGE SCALE GENOMIC DNA]</scope>
    <source>
        <strain evidence="3">T3246-1</strain>
    </source>
</reference>
<dbReference type="Gene3D" id="3.30.450.180">
    <property type="match status" value="1"/>
</dbReference>
<gene>
    <name evidence="2" type="ORF">EXU48_02635</name>
</gene>
<name>A0ABY2E9B9_9MICO</name>
<dbReference type="PROSITE" id="PS50943">
    <property type="entry name" value="HTH_CROC1"/>
    <property type="match status" value="1"/>
</dbReference>
<evidence type="ECO:0000313" key="3">
    <source>
        <dbReference type="Proteomes" id="UP000504882"/>
    </source>
</evidence>
<protein>
    <submittedName>
        <fullName evidence="2">XRE family transcriptional regulator</fullName>
    </submittedName>
</protein>
<dbReference type="PANTHER" id="PTHR35010:SF2">
    <property type="entry name" value="BLL4672 PROTEIN"/>
    <property type="match status" value="1"/>
</dbReference>
<feature type="domain" description="HTH cro/C1-type" evidence="1">
    <location>
        <begin position="38"/>
        <end position="85"/>
    </location>
</feature>
<dbReference type="EMBL" id="SMNA01000001">
    <property type="protein sequence ID" value="TDE99094.1"/>
    <property type="molecule type" value="Genomic_DNA"/>
</dbReference>
<organism evidence="2 3">
    <name type="scientific">Occultella glacieicola</name>
    <dbReference type="NCBI Taxonomy" id="2518684"/>
    <lineage>
        <taxon>Bacteria</taxon>
        <taxon>Bacillati</taxon>
        <taxon>Actinomycetota</taxon>
        <taxon>Actinomycetes</taxon>
        <taxon>Micrococcales</taxon>
        <taxon>Ruaniaceae</taxon>
        <taxon>Occultella</taxon>
    </lineage>
</organism>